<dbReference type="GO" id="GO:1901678">
    <property type="term" value="P:iron coordination entity transport"/>
    <property type="evidence" value="ECO:0007669"/>
    <property type="project" value="UniProtKB-ARBA"/>
</dbReference>
<dbReference type="GO" id="GO:0030288">
    <property type="term" value="C:outer membrane-bounded periplasmic space"/>
    <property type="evidence" value="ECO:0007669"/>
    <property type="project" value="TreeGrafter"/>
</dbReference>
<protein>
    <submittedName>
        <fullName evidence="6">ABC transporter substrate-binding protein</fullName>
    </submittedName>
</protein>
<evidence type="ECO:0000313" key="6">
    <source>
        <dbReference type="EMBL" id="KAB2585023.1"/>
    </source>
</evidence>
<feature type="signal peptide" evidence="5">
    <location>
        <begin position="1"/>
        <end position="23"/>
    </location>
</feature>
<proteinExistence type="inferred from homology"/>
<keyword evidence="4 5" id="KW-0732">Signal</keyword>
<dbReference type="AlphaFoldDB" id="A0A0C2ZPQ2"/>
<comment type="similarity">
    <text evidence="2">Belongs to the bacterial solute-binding protein 8 family.</text>
</comment>
<dbReference type="Gene3D" id="3.40.50.1980">
    <property type="entry name" value="Nitrogenase molybdenum iron protein domain"/>
    <property type="match status" value="2"/>
</dbReference>
<evidence type="ECO:0000313" key="7">
    <source>
        <dbReference type="Proteomes" id="UP000325576"/>
    </source>
</evidence>
<gene>
    <name evidence="6" type="ORF">BS297_12540</name>
</gene>
<dbReference type="PROSITE" id="PS51257">
    <property type="entry name" value="PROKAR_LIPOPROTEIN"/>
    <property type="match status" value="1"/>
</dbReference>
<sequence length="331" mass="34603">MFTTRTAFGIVSALLLTVAGASACSSSAESETASATRSVTHELGTVEVPASPQRILALDEYAGLSALALGVKPTVVYSTLRSDVAKSILREQGVEVLDKPTFFANPAVEEIASVEPDEILMSNAGPLPSLFAQINSVAPTLVLPYSAPWRDVLEQAGAQLDRGSEATAMIGKLESGLEDVKSAAAGQSLAILLGYSGNLFTVPPTTPISTLVTEAGFTRPVSEVNATNNQDTGTISPVSPELLPEHAAQTVAVLSGQQYDASIVRNTPLFDNLTPDPAHALNVSGDLWFGSHPFAIYWIIQDLDGIAHGKGQNSIGTLESADARWAAFSAL</sequence>
<feature type="chain" id="PRO_5041037730" evidence="5">
    <location>
        <begin position="24"/>
        <end position="331"/>
    </location>
</feature>
<evidence type="ECO:0000256" key="2">
    <source>
        <dbReference type="ARBA" id="ARBA00008814"/>
    </source>
</evidence>
<reference evidence="6 7" key="1">
    <citation type="journal article" date="2017" name="Poromechanics V (2013)">
        <title>Genomic Characterization of the Arsenic-Tolerant Actinobacterium, &lt;i&gt;Rhodococcus erythropolis&lt;/i&gt; S43.</title>
        <authorList>
            <person name="Retamal-Morales G."/>
            <person name="Mehnert M."/>
            <person name="Schwabe R."/>
            <person name="Tischler D."/>
            <person name="Schloemann M."/>
            <person name="Levican G.J."/>
        </authorList>
    </citation>
    <scope>NUCLEOTIDE SEQUENCE [LARGE SCALE GENOMIC DNA]</scope>
    <source>
        <strain evidence="6 7">S43</strain>
    </source>
</reference>
<name>A0A0C2ZPQ2_RHOER</name>
<evidence type="ECO:0000256" key="5">
    <source>
        <dbReference type="SAM" id="SignalP"/>
    </source>
</evidence>
<comment type="subcellular location">
    <subcellularLocation>
        <location evidence="1">Cell envelope</location>
    </subcellularLocation>
</comment>
<comment type="caution">
    <text evidence="6">The sequence shown here is derived from an EMBL/GenBank/DDBJ whole genome shotgun (WGS) entry which is preliminary data.</text>
</comment>
<dbReference type="Pfam" id="PF01497">
    <property type="entry name" value="Peripla_BP_2"/>
    <property type="match status" value="1"/>
</dbReference>
<dbReference type="SUPFAM" id="SSF53807">
    <property type="entry name" value="Helical backbone' metal receptor"/>
    <property type="match status" value="1"/>
</dbReference>
<keyword evidence="3" id="KW-0813">Transport</keyword>
<dbReference type="Proteomes" id="UP000325576">
    <property type="component" value="Unassembled WGS sequence"/>
</dbReference>
<evidence type="ECO:0000256" key="3">
    <source>
        <dbReference type="ARBA" id="ARBA00022448"/>
    </source>
</evidence>
<dbReference type="InterPro" id="IPR002491">
    <property type="entry name" value="ABC_transptr_periplasmic_BD"/>
</dbReference>
<evidence type="ECO:0000256" key="4">
    <source>
        <dbReference type="ARBA" id="ARBA00022729"/>
    </source>
</evidence>
<dbReference type="PROSITE" id="PS50983">
    <property type="entry name" value="FE_B12_PBP"/>
    <property type="match status" value="1"/>
</dbReference>
<dbReference type="EMBL" id="MRBO01000377">
    <property type="protein sequence ID" value="KAB2585023.1"/>
    <property type="molecule type" value="Genomic_DNA"/>
</dbReference>
<organism evidence="6 7">
    <name type="scientific">Rhodococcus erythropolis</name>
    <name type="common">Arthrobacter picolinophilus</name>
    <dbReference type="NCBI Taxonomy" id="1833"/>
    <lineage>
        <taxon>Bacteria</taxon>
        <taxon>Bacillati</taxon>
        <taxon>Actinomycetota</taxon>
        <taxon>Actinomycetes</taxon>
        <taxon>Mycobacteriales</taxon>
        <taxon>Nocardiaceae</taxon>
        <taxon>Rhodococcus</taxon>
        <taxon>Rhodococcus erythropolis group</taxon>
    </lineage>
</organism>
<dbReference type="PANTHER" id="PTHR30532:SF24">
    <property type="entry name" value="FERRIC ENTEROBACTIN-BINDING PERIPLASMIC PROTEIN FEPB"/>
    <property type="match status" value="1"/>
</dbReference>
<accession>A0A0C2ZPQ2</accession>
<dbReference type="InterPro" id="IPR051313">
    <property type="entry name" value="Bact_iron-sidero_bind"/>
</dbReference>
<evidence type="ECO:0000256" key="1">
    <source>
        <dbReference type="ARBA" id="ARBA00004196"/>
    </source>
</evidence>
<dbReference type="PANTHER" id="PTHR30532">
    <property type="entry name" value="IRON III DICITRATE-BINDING PERIPLASMIC PROTEIN"/>
    <property type="match status" value="1"/>
</dbReference>